<organism evidence="2 3">
    <name type="scientific">Mycena metata</name>
    <dbReference type="NCBI Taxonomy" id="1033252"/>
    <lineage>
        <taxon>Eukaryota</taxon>
        <taxon>Fungi</taxon>
        <taxon>Dikarya</taxon>
        <taxon>Basidiomycota</taxon>
        <taxon>Agaricomycotina</taxon>
        <taxon>Agaricomycetes</taxon>
        <taxon>Agaricomycetidae</taxon>
        <taxon>Agaricales</taxon>
        <taxon>Marasmiineae</taxon>
        <taxon>Mycenaceae</taxon>
        <taxon>Mycena</taxon>
    </lineage>
</organism>
<dbReference type="AlphaFoldDB" id="A0AAD7H409"/>
<proteinExistence type="predicted"/>
<reference evidence="2" key="1">
    <citation type="submission" date="2023-03" db="EMBL/GenBank/DDBJ databases">
        <title>Massive genome expansion in bonnet fungi (Mycena s.s.) driven by repeated elements and novel gene families across ecological guilds.</title>
        <authorList>
            <consortium name="Lawrence Berkeley National Laboratory"/>
            <person name="Harder C.B."/>
            <person name="Miyauchi S."/>
            <person name="Viragh M."/>
            <person name="Kuo A."/>
            <person name="Thoen E."/>
            <person name="Andreopoulos B."/>
            <person name="Lu D."/>
            <person name="Skrede I."/>
            <person name="Drula E."/>
            <person name="Henrissat B."/>
            <person name="Morin E."/>
            <person name="Kohler A."/>
            <person name="Barry K."/>
            <person name="LaButti K."/>
            <person name="Morin E."/>
            <person name="Salamov A."/>
            <person name="Lipzen A."/>
            <person name="Mereny Z."/>
            <person name="Hegedus B."/>
            <person name="Baldrian P."/>
            <person name="Stursova M."/>
            <person name="Weitz H."/>
            <person name="Taylor A."/>
            <person name="Grigoriev I.V."/>
            <person name="Nagy L.G."/>
            <person name="Martin F."/>
            <person name="Kauserud H."/>
        </authorList>
    </citation>
    <scope>NUCLEOTIDE SEQUENCE</scope>
    <source>
        <strain evidence="2">CBHHK182m</strain>
    </source>
</reference>
<accession>A0AAD7H409</accession>
<evidence type="ECO:0000256" key="1">
    <source>
        <dbReference type="SAM" id="MobiDB-lite"/>
    </source>
</evidence>
<evidence type="ECO:0000313" key="3">
    <source>
        <dbReference type="Proteomes" id="UP001215598"/>
    </source>
</evidence>
<protein>
    <recommendedName>
        <fullName evidence="4">Integrase catalytic domain-containing protein</fullName>
    </recommendedName>
</protein>
<name>A0AAD7H409_9AGAR</name>
<evidence type="ECO:0008006" key="4">
    <source>
        <dbReference type="Google" id="ProtNLM"/>
    </source>
</evidence>
<gene>
    <name evidence="2" type="ORF">B0H16DRAFT_1744800</name>
</gene>
<feature type="region of interest" description="Disordered" evidence="1">
    <location>
        <begin position="298"/>
        <end position="357"/>
    </location>
</feature>
<dbReference type="Gene3D" id="3.30.420.10">
    <property type="entry name" value="Ribonuclease H-like superfamily/Ribonuclease H"/>
    <property type="match status" value="1"/>
</dbReference>
<sequence length="357" mass="39986">MRIEAEREHREGGHLGRDSMKLKLTDRFKTPAIDKILLDAIQNCGECLNFGSTHLHALLQPITRRHPFELLVGDYLAMPKGKGGYKETHGSAVTTKAALNTLFTGYAPWETFQTDGGSHFDNADVRQLCGKFGVKTHVVAKYSPALDHTPNELFFAMVINTAETGVQAASDEISMDDIDVQHTYATQQRFDGYARAVKHGVARKAAFDRRVLDSKAGEVIFAPGDLVQVLDPKYKKTYLTSKKILPEWSGAFRVKERLLNSYIIETIYEEELAGEYNSRHLRPLEAPKGSSLEAYETARRARMTSGETQRVAEPVVLEEPEPSREEESAAREADGRRQQTDEEEEVEEKEAGNEDVA</sequence>
<dbReference type="EMBL" id="JARKIB010000385">
    <property type="protein sequence ID" value="KAJ7711794.1"/>
    <property type="molecule type" value="Genomic_DNA"/>
</dbReference>
<evidence type="ECO:0000313" key="2">
    <source>
        <dbReference type="EMBL" id="KAJ7711794.1"/>
    </source>
</evidence>
<dbReference type="Proteomes" id="UP001215598">
    <property type="component" value="Unassembled WGS sequence"/>
</dbReference>
<dbReference type="SUPFAM" id="SSF53098">
    <property type="entry name" value="Ribonuclease H-like"/>
    <property type="match status" value="1"/>
</dbReference>
<comment type="caution">
    <text evidence="2">The sequence shown here is derived from an EMBL/GenBank/DDBJ whole genome shotgun (WGS) entry which is preliminary data.</text>
</comment>
<dbReference type="InterPro" id="IPR012337">
    <property type="entry name" value="RNaseH-like_sf"/>
</dbReference>
<dbReference type="InterPro" id="IPR036397">
    <property type="entry name" value="RNaseH_sf"/>
</dbReference>
<feature type="compositionally biased region" description="Basic and acidic residues" evidence="1">
    <location>
        <begin position="321"/>
        <end position="340"/>
    </location>
</feature>
<keyword evidence="3" id="KW-1185">Reference proteome</keyword>
<dbReference type="GO" id="GO:0003676">
    <property type="term" value="F:nucleic acid binding"/>
    <property type="evidence" value="ECO:0007669"/>
    <property type="project" value="InterPro"/>
</dbReference>